<feature type="compositionally biased region" description="Polar residues" evidence="2">
    <location>
        <begin position="181"/>
        <end position="205"/>
    </location>
</feature>
<feature type="region of interest" description="Disordered" evidence="2">
    <location>
        <begin position="176"/>
        <end position="214"/>
    </location>
</feature>
<dbReference type="Gene3D" id="1.10.3330.10">
    <property type="entry name" value="Oxo-4-hydroxy-4-carboxy-5-ureidoimidazoline decarboxylase"/>
    <property type="match status" value="1"/>
</dbReference>
<organism evidence="4 5">
    <name type="scientific">Septoria linicola</name>
    <dbReference type="NCBI Taxonomy" id="215465"/>
    <lineage>
        <taxon>Eukaryota</taxon>
        <taxon>Fungi</taxon>
        <taxon>Dikarya</taxon>
        <taxon>Ascomycota</taxon>
        <taxon>Pezizomycotina</taxon>
        <taxon>Dothideomycetes</taxon>
        <taxon>Dothideomycetidae</taxon>
        <taxon>Mycosphaerellales</taxon>
        <taxon>Mycosphaerellaceae</taxon>
        <taxon>Septoria</taxon>
    </lineage>
</organism>
<evidence type="ECO:0000256" key="2">
    <source>
        <dbReference type="SAM" id="MobiDB-lite"/>
    </source>
</evidence>
<dbReference type="AlphaFoldDB" id="A0A9Q9ARU7"/>
<protein>
    <submittedName>
        <fullName evidence="4">Oxo-4-hydroxy-4-carboxy-5-ureidoimidazoline decarboxylase</fullName>
    </submittedName>
</protein>
<dbReference type="SUPFAM" id="SSF158694">
    <property type="entry name" value="UraD-Like"/>
    <property type="match status" value="1"/>
</dbReference>
<dbReference type="EMBL" id="CP099419">
    <property type="protein sequence ID" value="USW49616.1"/>
    <property type="molecule type" value="Genomic_DNA"/>
</dbReference>
<reference evidence="4" key="1">
    <citation type="submission" date="2022-06" db="EMBL/GenBank/DDBJ databases">
        <title>Complete genome sequences of two strains of the flax pathogen Septoria linicola.</title>
        <authorList>
            <person name="Lapalu N."/>
            <person name="Simon A."/>
            <person name="Demenou B."/>
            <person name="Paumier D."/>
            <person name="Guillot M.-P."/>
            <person name="Gout L."/>
            <person name="Valade R."/>
        </authorList>
    </citation>
    <scope>NUCLEOTIDE SEQUENCE</scope>
    <source>
        <strain evidence="4">SE15195</strain>
    </source>
</reference>
<dbReference type="InterPro" id="IPR036778">
    <property type="entry name" value="OHCU_decarboxylase_sf"/>
</dbReference>
<feature type="domain" description="Oxo-4-hydroxy-4-carboxy-5-ureidoimidazoline decarboxylase" evidence="3">
    <location>
        <begin position="14"/>
        <end position="173"/>
    </location>
</feature>
<gene>
    <name evidence="4" type="ORF">Slin15195_G029350</name>
</gene>
<feature type="region of interest" description="Disordered" evidence="2">
    <location>
        <begin position="227"/>
        <end position="303"/>
    </location>
</feature>
<sequence length="303" mass="33401">METRLPHVTAIPGLPTQERANILDLLFEPSTQLHTLSVPLLHENSFANYADLISAVGVQLMALAESVSKSDTAWLESILGAHPRLGAKKVDSTQSQSEQAHLQGNPDEGERLRALNEEYERQYPGLRYVVFVNGRSRSAVMDDMRNRIANSDLKSERAAAIRAMCEIAADRANKLTDDSHMSPNNQDNATGSQQKQPLQSTTTDESPAMTDEEKKQALAKLRHVLKQTGISSGQGTQKTQKGLEHAGFVDVPLTAESADVPEEPDYEFINARDTSHDGQQHRSYNGQADHVRKYPSGFGKESK</sequence>
<evidence type="ECO:0000313" key="5">
    <source>
        <dbReference type="Proteomes" id="UP001056384"/>
    </source>
</evidence>
<dbReference type="Pfam" id="PF09349">
    <property type="entry name" value="OHCU_decarbox"/>
    <property type="match status" value="1"/>
</dbReference>
<dbReference type="PANTHER" id="PTHR37987:SF1">
    <property type="entry name" value="OXO-4-HYDROXY-4-CARBOXY-5-UREIDOIMIDAZOLINE DECARBOXYLASE DOMAIN-CONTAINING PROTEIN"/>
    <property type="match status" value="1"/>
</dbReference>
<evidence type="ECO:0000313" key="4">
    <source>
        <dbReference type="EMBL" id="USW49616.1"/>
    </source>
</evidence>
<dbReference type="PANTHER" id="PTHR37987">
    <property type="entry name" value="CHROMOSOME 9, WHOLE GENOME SHOTGUN SEQUENCE"/>
    <property type="match status" value="1"/>
</dbReference>
<evidence type="ECO:0000256" key="1">
    <source>
        <dbReference type="ARBA" id="ARBA00022631"/>
    </source>
</evidence>
<keyword evidence="5" id="KW-1185">Reference proteome</keyword>
<evidence type="ECO:0000259" key="3">
    <source>
        <dbReference type="Pfam" id="PF09349"/>
    </source>
</evidence>
<proteinExistence type="predicted"/>
<accession>A0A9Q9ARU7</accession>
<name>A0A9Q9ARU7_9PEZI</name>
<dbReference type="GO" id="GO:0006144">
    <property type="term" value="P:purine nucleobase metabolic process"/>
    <property type="evidence" value="ECO:0007669"/>
    <property type="project" value="UniProtKB-KW"/>
</dbReference>
<keyword evidence="1" id="KW-0659">Purine metabolism</keyword>
<dbReference type="InterPro" id="IPR018020">
    <property type="entry name" value="OHCU_decarboxylase"/>
</dbReference>
<dbReference type="Proteomes" id="UP001056384">
    <property type="component" value="Chromosome 2"/>
</dbReference>
<feature type="compositionally biased region" description="Polar residues" evidence="2">
    <location>
        <begin position="228"/>
        <end position="240"/>
    </location>
</feature>
<dbReference type="OrthoDB" id="5398391at2759"/>